<dbReference type="Proteomes" id="UP001454036">
    <property type="component" value="Unassembled WGS sequence"/>
</dbReference>
<dbReference type="InterPro" id="IPR036691">
    <property type="entry name" value="Endo/exonu/phosph_ase_sf"/>
</dbReference>
<dbReference type="PANTHER" id="PTHR33710:SF62">
    <property type="entry name" value="DUF4283 DOMAIN PROTEIN"/>
    <property type="match status" value="1"/>
</dbReference>
<dbReference type="AlphaFoldDB" id="A0AAV3P1A5"/>
<evidence type="ECO:0000313" key="1">
    <source>
        <dbReference type="EMBL" id="GAA0145264.1"/>
    </source>
</evidence>
<evidence type="ECO:0000313" key="2">
    <source>
        <dbReference type="Proteomes" id="UP001454036"/>
    </source>
</evidence>
<protein>
    <submittedName>
        <fullName evidence="1">Uncharacterized protein</fullName>
    </submittedName>
</protein>
<dbReference type="Gene3D" id="3.60.10.10">
    <property type="entry name" value="Endonuclease/exonuclease/phosphatase"/>
    <property type="match status" value="1"/>
</dbReference>
<proteinExistence type="predicted"/>
<comment type="caution">
    <text evidence="1">The sequence shown here is derived from an EMBL/GenBank/DDBJ whole genome shotgun (WGS) entry which is preliminary data.</text>
</comment>
<sequence length="252" mass="29439">MRSSSPPWRFVGFYGHHETMNRKHSWNLIRLISGLLNLATIFLGDFNEVLLSSEHVSQMRQRPNWQMKKFHQAVYDCGLFYVGYEGFPFTWCNNFISPHSTRARLDRCLATQHWKDVFPDAIISHLFTNNSDHLLILLNMGNQVHHARRAKKSFRFEDGWCLYEESKEVVKSAWDKVRDHDPGICLMECICNSHLGLLKLKREKLGHVQNTIKDKQLKLDELQRGVIKIASKGEATTLAKKIDKLREVDDLY</sequence>
<organism evidence="1 2">
    <name type="scientific">Lithospermum erythrorhizon</name>
    <name type="common">Purple gromwell</name>
    <name type="synonym">Lithospermum officinale var. erythrorhizon</name>
    <dbReference type="NCBI Taxonomy" id="34254"/>
    <lineage>
        <taxon>Eukaryota</taxon>
        <taxon>Viridiplantae</taxon>
        <taxon>Streptophyta</taxon>
        <taxon>Embryophyta</taxon>
        <taxon>Tracheophyta</taxon>
        <taxon>Spermatophyta</taxon>
        <taxon>Magnoliopsida</taxon>
        <taxon>eudicotyledons</taxon>
        <taxon>Gunneridae</taxon>
        <taxon>Pentapetalae</taxon>
        <taxon>asterids</taxon>
        <taxon>lamiids</taxon>
        <taxon>Boraginales</taxon>
        <taxon>Boraginaceae</taxon>
        <taxon>Boraginoideae</taxon>
        <taxon>Lithospermeae</taxon>
        <taxon>Lithospermum</taxon>
    </lineage>
</organism>
<dbReference type="EMBL" id="BAABME010016276">
    <property type="protein sequence ID" value="GAA0145264.1"/>
    <property type="molecule type" value="Genomic_DNA"/>
</dbReference>
<accession>A0AAV3P1A5</accession>
<dbReference type="SUPFAM" id="SSF56219">
    <property type="entry name" value="DNase I-like"/>
    <property type="match status" value="1"/>
</dbReference>
<reference evidence="1 2" key="1">
    <citation type="submission" date="2024-01" db="EMBL/GenBank/DDBJ databases">
        <title>The complete chloroplast genome sequence of Lithospermum erythrorhizon: insights into the phylogenetic relationship among Boraginaceae species and the maternal lineages of purple gromwells.</title>
        <authorList>
            <person name="Okada T."/>
            <person name="Watanabe K."/>
        </authorList>
    </citation>
    <scope>NUCLEOTIDE SEQUENCE [LARGE SCALE GENOMIC DNA]</scope>
</reference>
<dbReference type="PANTHER" id="PTHR33710">
    <property type="entry name" value="BNAC02G09200D PROTEIN"/>
    <property type="match status" value="1"/>
</dbReference>
<name>A0AAV3P1A5_LITER</name>
<gene>
    <name evidence="1" type="ORF">LIER_36094</name>
</gene>
<keyword evidence="2" id="KW-1185">Reference proteome</keyword>